<dbReference type="AlphaFoldDB" id="A0A5Y1P5G0"/>
<keyword evidence="1" id="KW-0808">Transferase</keyword>
<gene>
    <name evidence="1" type="ORF">FMG44_02560</name>
</gene>
<reference evidence="1" key="1">
    <citation type="submission" date="2019-07" db="EMBL/GenBank/DDBJ databases">
        <authorList>
            <consortium name="PulseNet: The National Subtyping Network for Foodborne Disease Surveillance"/>
            <person name="Tarr C.L."/>
            <person name="Trees E."/>
            <person name="Katz L.S."/>
            <person name="Carleton-Romer H.A."/>
            <person name="Stroika S."/>
            <person name="Kucerova Z."/>
            <person name="Roache K.F."/>
            <person name="Sabol A.L."/>
            <person name="Besser J."/>
            <person name="Gerner-Smidt P."/>
        </authorList>
    </citation>
    <scope>NUCLEOTIDE SEQUENCE</scope>
    <source>
        <strain evidence="1">PNUSAC009959</strain>
    </source>
</reference>
<sequence>MLNKELEIFKKNLSSYTQSCRKFFLKQGAFSLYHSKNMDNFIKKAYDIVLKDYFDDFSPPSDNIPFCVLASKAYANNSLCFNESISLIFVYKDIKAFHLKPMIKAFIEILNDAHLQIDSVILEFNGLYNASNELKTSIIQTRFICGSRILFKGIKTKFESILKENKN</sequence>
<proteinExistence type="predicted"/>
<name>A0A5Y1P5G0_CAMJU</name>
<dbReference type="EMBL" id="AAHZMX010000008">
    <property type="protein sequence ID" value="ECB9980792.1"/>
    <property type="molecule type" value="Genomic_DNA"/>
</dbReference>
<protein>
    <submittedName>
        <fullName evidence="1">Nucleotidyltransferase</fullName>
    </submittedName>
</protein>
<accession>A0A5Y1P5G0</accession>
<organism evidence="1">
    <name type="scientific">Campylobacter jejuni</name>
    <dbReference type="NCBI Taxonomy" id="197"/>
    <lineage>
        <taxon>Bacteria</taxon>
        <taxon>Pseudomonadati</taxon>
        <taxon>Campylobacterota</taxon>
        <taxon>Epsilonproteobacteria</taxon>
        <taxon>Campylobacterales</taxon>
        <taxon>Campylobacteraceae</taxon>
        <taxon>Campylobacter</taxon>
    </lineage>
</organism>
<feature type="non-terminal residue" evidence="1">
    <location>
        <position position="167"/>
    </location>
</feature>
<comment type="caution">
    <text evidence="1">The sequence shown here is derived from an EMBL/GenBank/DDBJ whole genome shotgun (WGS) entry which is preliminary data.</text>
</comment>
<evidence type="ECO:0000313" key="1">
    <source>
        <dbReference type="EMBL" id="ECB9980792.1"/>
    </source>
</evidence>
<dbReference type="GO" id="GO:0016740">
    <property type="term" value="F:transferase activity"/>
    <property type="evidence" value="ECO:0007669"/>
    <property type="project" value="UniProtKB-KW"/>
</dbReference>